<evidence type="ECO:0000256" key="1">
    <source>
        <dbReference type="SAM" id="MobiDB-lite"/>
    </source>
</evidence>
<dbReference type="Proteomes" id="UP000317650">
    <property type="component" value="Chromosome 3"/>
</dbReference>
<reference evidence="4 5" key="1">
    <citation type="journal article" date="2019" name="Nat. Plants">
        <title>Genome sequencing of Musa balbisiana reveals subgenome evolution and function divergence in polyploid bananas.</title>
        <authorList>
            <person name="Yao X."/>
        </authorList>
    </citation>
    <scope>NUCLEOTIDE SEQUENCE [LARGE SCALE GENOMIC DNA]</scope>
    <source>
        <strain evidence="5">cv. DH-PKW</strain>
        <tissue evidence="4">Leaves</tissue>
    </source>
</reference>
<keyword evidence="2" id="KW-0812">Transmembrane</keyword>
<comment type="caution">
    <text evidence="4">The sequence shown here is derived from an EMBL/GenBank/DDBJ whole genome shotgun (WGS) entry which is preliminary data.</text>
</comment>
<dbReference type="GO" id="GO:0031146">
    <property type="term" value="P:SCF-dependent proteasomal ubiquitin-dependent protein catabolic process"/>
    <property type="evidence" value="ECO:0007669"/>
    <property type="project" value="TreeGrafter"/>
</dbReference>
<evidence type="ECO:0000256" key="2">
    <source>
        <dbReference type="SAM" id="Phobius"/>
    </source>
</evidence>
<dbReference type="STRING" id="52838.A0A4V4H620"/>
<dbReference type="SUPFAM" id="SSF52047">
    <property type="entry name" value="RNI-like"/>
    <property type="match status" value="3"/>
</dbReference>
<dbReference type="SMART" id="SM00367">
    <property type="entry name" value="LRR_CC"/>
    <property type="match status" value="15"/>
</dbReference>
<keyword evidence="2" id="KW-0472">Membrane</keyword>
<evidence type="ECO:0000313" key="5">
    <source>
        <dbReference type="Proteomes" id="UP000317650"/>
    </source>
</evidence>
<dbReference type="AlphaFoldDB" id="A0A4V4H620"/>
<dbReference type="InterPro" id="IPR001810">
    <property type="entry name" value="F-box_dom"/>
</dbReference>
<feature type="domain" description="F-box" evidence="3">
    <location>
        <begin position="81"/>
        <end position="123"/>
    </location>
</feature>
<evidence type="ECO:0000313" key="4">
    <source>
        <dbReference type="EMBL" id="THU58216.1"/>
    </source>
</evidence>
<dbReference type="Pfam" id="PF12937">
    <property type="entry name" value="F-box-like"/>
    <property type="match status" value="1"/>
</dbReference>
<dbReference type="InterPro" id="IPR036047">
    <property type="entry name" value="F-box-like_dom_sf"/>
</dbReference>
<dbReference type="Gene3D" id="1.20.1280.50">
    <property type="match status" value="1"/>
</dbReference>
<dbReference type="SMART" id="SM00256">
    <property type="entry name" value="FBOX"/>
    <property type="match status" value="1"/>
</dbReference>
<dbReference type="EMBL" id="PYDT01000006">
    <property type="protein sequence ID" value="THU58216.1"/>
    <property type="molecule type" value="Genomic_DNA"/>
</dbReference>
<feature type="transmembrane region" description="Helical" evidence="2">
    <location>
        <begin position="12"/>
        <end position="30"/>
    </location>
</feature>
<dbReference type="PANTHER" id="PTHR13318">
    <property type="entry name" value="PARTNER OF PAIRED, ISOFORM B-RELATED"/>
    <property type="match status" value="1"/>
</dbReference>
<dbReference type="CDD" id="cd22159">
    <property type="entry name" value="F-box_AtTIR1-like"/>
    <property type="match status" value="1"/>
</dbReference>
<name>A0A4V4H620_MUSBA</name>
<sequence>MKGTWSGSASGFLYLNCDAVFAPLFLFTFFTPHESFGCFGSTVEGTSGGSCRRPEKRRRTDSPFNESRTDQGRGQDLISNLPNDCLLLIFSFLPSPRDRCRCSAVSRSWFALQTFLRRSEFRANVVLPPRSRQEISRCLQGSSANDLRLGAMAIGMDECGILTELSVIDTLLCSPLPLHHHHRHHRHVSDVGLSAMAQACSNLRSLALHNCTKVSDRGLATVAQNCTALKNLELTHAASVGDHGLVILATRCLKLASLSLTACPRVTDRSLEAFSKHSTHLKSITVAQCPFITDYGILSIVVLLTKLETVKISSMKLGDGVLRAIAQSGEQIKTLALEQVWGVSVTGYRCIGGTTRLKGLSLDACTGLTDRCFRRLSPTSFAGLKKVAMTSCSSLTDSSLLALTGLAVELESLHLDTFEAFTYSTSFCLATSRLRFDSAFSSESQRSLPVFCGVEELVRAADLPEKNCTALKNLELTHAASVGDHGLVILATRCLKLASLSLTACPRVTDRSLEAFSKHSTHLKSITVAQCPFITDYGILSIVVLLTKLETVKISSMKLGDGVLRAIAQSGEQIKTLALEQVWGVSVTGYRCIGGTTRLKGLSLDACTGLTDRCFRRLSPTSFAGLKKVAMTSCSSLTDSSLLALTGLAVELESLHLDTFEAFTYRGLMIALANCSRTLKVLTLVKCDFRGRGALEQQEVYPALLLPLPAQCPMLQTVKLEECEGLGDGFILWIGLACKNITDVSFVRMDSITDYGIKSFMNQLKGWNRISRVDLSGSAGVGNRSVWAVTRECKARLRSLVLRGCERVSDRGAAVITRRCTKLVELDLGGCSISDEAVEKVVGEDPPDLEVLSLAGCTRITDRSLDALDEYRGLGLNRLDLTGCPGLSQLRVNFIKMYIDEVDY</sequence>
<dbReference type="SUPFAM" id="SSF81383">
    <property type="entry name" value="F-box domain"/>
    <property type="match status" value="1"/>
</dbReference>
<evidence type="ECO:0000259" key="3">
    <source>
        <dbReference type="SMART" id="SM00256"/>
    </source>
</evidence>
<protein>
    <recommendedName>
        <fullName evidence="3">F-box domain-containing protein</fullName>
    </recommendedName>
</protein>
<keyword evidence="2" id="KW-1133">Transmembrane helix</keyword>
<dbReference type="InterPro" id="IPR032675">
    <property type="entry name" value="LRR_dom_sf"/>
</dbReference>
<dbReference type="GO" id="GO:0019005">
    <property type="term" value="C:SCF ubiquitin ligase complex"/>
    <property type="evidence" value="ECO:0007669"/>
    <property type="project" value="TreeGrafter"/>
</dbReference>
<dbReference type="Gene3D" id="3.80.10.10">
    <property type="entry name" value="Ribonuclease Inhibitor"/>
    <property type="match status" value="3"/>
</dbReference>
<proteinExistence type="predicted"/>
<feature type="region of interest" description="Disordered" evidence="1">
    <location>
        <begin position="44"/>
        <end position="76"/>
    </location>
</feature>
<keyword evidence="5" id="KW-1185">Reference proteome</keyword>
<dbReference type="InterPro" id="IPR006553">
    <property type="entry name" value="Leu-rich_rpt_Cys-con_subtyp"/>
</dbReference>
<gene>
    <name evidence="4" type="ORF">C4D60_Mb03t11830</name>
</gene>
<dbReference type="InterPro" id="IPR057207">
    <property type="entry name" value="FBXL15_LRR"/>
</dbReference>
<dbReference type="Pfam" id="PF25372">
    <property type="entry name" value="DUF7885"/>
    <property type="match status" value="3"/>
</dbReference>
<accession>A0A4V4H620</accession>
<organism evidence="4 5">
    <name type="scientific">Musa balbisiana</name>
    <name type="common">Banana</name>
    <dbReference type="NCBI Taxonomy" id="52838"/>
    <lineage>
        <taxon>Eukaryota</taxon>
        <taxon>Viridiplantae</taxon>
        <taxon>Streptophyta</taxon>
        <taxon>Embryophyta</taxon>
        <taxon>Tracheophyta</taxon>
        <taxon>Spermatophyta</taxon>
        <taxon>Magnoliopsida</taxon>
        <taxon>Liliopsida</taxon>
        <taxon>Zingiberales</taxon>
        <taxon>Musaceae</taxon>
        <taxon>Musa</taxon>
    </lineage>
</organism>